<dbReference type="PROSITE" id="PS50157">
    <property type="entry name" value="ZINC_FINGER_C2H2_2"/>
    <property type="match status" value="2"/>
</dbReference>
<dbReference type="SUPFAM" id="SSF57667">
    <property type="entry name" value="beta-beta-alpha zinc fingers"/>
    <property type="match status" value="1"/>
</dbReference>
<protein>
    <submittedName>
        <fullName evidence="8">Zinc finger Y-chromosomal protein 1</fullName>
    </submittedName>
</protein>
<dbReference type="SMART" id="SM00355">
    <property type="entry name" value="ZnF_C2H2"/>
    <property type="match status" value="2"/>
</dbReference>
<proteinExistence type="predicted"/>
<evidence type="ECO:0000256" key="4">
    <source>
        <dbReference type="ARBA" id="ARBA00022833"/>
    </source>
</evidence>
<dbReference type="Pfam" id="PF00096">
    <property type="entry name" value="zf-C2H2"/>
    <property type="match status" value="2"/>
</dbReference>
<dbReference type="Gene3D" id="3.30.160.60">
    <property type="entry name" value="Classic Zinc Finger"/>
    <property type="match status" value="1"/>
</dbReference>
<comment type="caution">
    <text evidence="8">The sequence shown here is derived from an EMBL/GenBank/DDBJ whole genome shotgun (WGS) entry which is preliminary data.</text>
</comment>
<dbReference type="GO" id="GO:0005634">
    <property type="term" value="C:nucleus"/>
    <property type="evidence" value="ECO:0007669"/>
    <property type="project" value="TreeGrafter"/>
</dbReference>
<reference evidence="8 9" key="1">
    <citation type="journal article" date="2017" name="Nat. Ecol. Evol.">
        <title>Scallop genome provides insights into evolution of bilaterian karyotype and development.</title>
        <authorList>
            <person name="Wang S."/>
            <person name="Zhang J."/>
            <person name="Jiao W."/>
            <person name="Li J."/>
            <person name="Xun X."/>
            <person name="Sun Y."/>
            <person name="Guo X."/>
            <person name="Huan P."/>
            <person name="Dong B."/>
            <person name="Zhang L."/>
            <person name="Hu X."/>
            <person name="Sun X."/>
            <person name="Wang J."/>
            <person name="Zhao C."/>
            <person name="Wang Y."/>
            <person name="Wang D."/>
            <person name="Huang X."/>
            <person name="Wang R."/>
            <person name="Lv J."/>
            <person name="Li Y."/>
            <person name="Zhang Z."/>
            <person name="Liu B."/>
            <person name="Lu W."/>
            <person name="Hui Y."/>
            <person name="Liang J."/>
            <person name="Zhou Z."/>
            <person name="Hou R."/>
            <person name="Li X."/>
            <person name="Liu Y."/>
            <person name="Li H."/>
            <person name="Ning X."/>
            <person name="Lin Y."/>
            <person name="Zhao L."/>
            <person name="Xing Q."/>
            <person name="Dou J."/>
            <person name="Li Y."/>
            <person name="Mao J."/>
            <person name="Guo H."/>
            <person name="Dou H."/>
            <person name="Li T."/>
            <person name="Mu C."/>
            <person name="Jiang W."/>
            <person name="Fu Q."/>
            <person name="Fu X."/>
            <person name="Miao Y."/>
            <person name="Liu J."/>
            <person name="Yu Q."/>
            <person name="Li R."/>
            <person name="Liao H."/>
            <person name="Li X."/>
            <person name="Kong Y."/>
            <person name="Jiang Z."/>
            <person name="Chourrout D."/>
            <person name="Li R."/>
            <person name="Bao Z."/>
        </authorList>
    </citation>
    <scope>NUCLEOTIDE SEQUENCE [LARGE SCALE GENOMIC DNA]</scope>
    <source>
        <strain evidence="8 9">PY_sf001</strain>
    </source>
</reference>
<dbReference type="EMBL" id="NEDP02005138">
    <property type="protein sequence ID" value="OWF43268.1"/>
    <property type="molecule type" value="Genomic_DNA"/>
</dbReference>
<keyword evidence="3 5" id="KW-0863">Zinc-finger</keyword>
<feature type="region of interest" description="Disordered" evidence="6">
    <location>
        <begin position="108"/>
        <end position="129"/>
    </location>
</feature>
<evidence type="ECO:0000259" key="7">
    <source>
        <dbReference type="PROSITE" id="PS50157"/>
    </source>
</evidence>
<evidence type="ECO:0000256" key="5">
    <source>
        <dbReference type="PROSITE-ProRule" id="PRU00042"/>
    </source>
</evidence>
<dbReference type="PANTHER" id="PTHR24408:SF58">
    <property type="entry name" value="TRANSCRIPTION FACTOR (TFIIIA), PUTATIVE (AFU_ORTHOLOGUE AFUA_1G05150)-RELATED"/>
    <property type="match status" value="1"/>
</dbReference>
<dbReference type="InterPro" id="IPR013087">
    <property type="entry name" value="Znf_C2H2_type"/>
</dbReference>
<sequence length="129" mass="15121">MNFNIVSFIVEVEYFVEQDSDMIDKGVVAIPVEPATPHTQAPTVQTSLIQEKKQHTCEKCGRVFAYKQNLQYHDISQHTKSYPFKCQYCSKGFYQKYRFRQHVAKHTSHNPKYATNPRKKSCIKKKAFK</sequence>
<dbReference type="AlphaFoldDB" id="A0A210Q3D4"/>
<dbReference type="Proteomes" id="UP000242188">
    <property type="component" value="Unassembled WGS sequence"/>
</dbReference>
<evidence type="ECO:0000256" key="2">
    <source>
        <dbReference type="ARBA" id="ARBA00022737"/>
    </source>
</evidence>
<accession>A0A210Q3D4</accession>
<evidence type="ECO:0000256" key="1">
    <source>
        <dbReference type="ARBA" id="ARBA00022723"/>
    </source>
</evidence>
<evidence type="ECO:0000313" key="8">
    <source>
        <dbReference type="EMBL" id="OWF43268.1"/>
    </source>
</evidence>
<dbReference type="GO" id="GO:0008270">
    <property type="term" value="F:zinc ion binding"/>
    <property type="evidence" value="ECO:0007669"/>
    <property type="project" value="UniProtKB-KW"/>
</dbReference>
<dbReference type="GO" id="GO:0000981">
    <property type="term" value="F:DNA-binding transcription factor activity, RNA polymerase II-specific"/>
    <property type="evidence" value="ECO:0007669"/>
    <property type="project" value="TreeGrafter"/>
</dbReference>
<keyword evidence="4" id="KW-0862">Zinc</keyword>
<organism evidence="8 9">
    <name type="scientific">Mizuhopecten yessoensis</name>
    <name type="common">Japanese scallop</name>
    <name type="synonym">Patinopecten yessoensis</name>
    <dbReference type="NCBI Taxonomy" id="6573"/>
    <lineage>
        <taxon>Eukaryota</taxon>
        <taxon>Metazoa</taxon>
        <taxon>Spiralia</taxon>
        <taxon>Lophotrochozoa</taxon>
        <taxon>Mollusca</taxon>
        <taxon>Bivalvia</taxon>
        <taxon>Autobranchia</taxon>
        <taxon>Pteriomorphia</taxon>
        <taxon>Pectinida</taxon>
        <taxon>Pectinoidea</taxon>
        <taxon>Pectinidae</taxon>
        <taxon>Mizuhopecten</taxon>
    </lineage>
</organism>
<evidence type="ECO:0000256" key="3">
    <source>
        <dbReference type="ARBA" id="ARBA00022771"/>
    </source>
</evidence>
<feature type="domain" description="C2H2-type" evidence="7">
    <location>
        <begin position="84"/>
        <end position="111"/>
    </location>
</feature>
<feature type="compositionally biased region" description="Basic residues" evidence="6">
    <location>
        <begin position="117"/>
        <end position="129"/>
    </location>
</feature>
<name>A0A210Q3D4_MIZYE</name>
<evidence type="ECO:0000313" key="9">
    <source>
        <dbReference type="Proteomes" id="UP000242188"/>
    </source>
</evidence>
<dbReference type="InterPro" id="IPR036236">
    <property type="entry name" value="Znf_C2H2_sf"/>
</dbReference>
<dbReference type="PROSITE" id="PS00028">
    <property type="entry name" value="ZINC_FINGER_C2H2_1"/>
    <property type="match status" value="2"/>
</dbReference>
<dbReference type="OrthoDB" id="5982522at2759"/>
<keyword evidence="2" id="KW-0677">Repeat</keyword>
<dbReference type="GO" id="GO:0043565">
    <property type="term" value="F:sequence-specific DNA binding"/>
    <property type="evidence" value="ECO:0007669"/>
    <property type="project" value="TreeGrafter"/>
</dbReference>
<dbReference type="PANTHER" id="PTHR24408">
    <property type="entry name" value="ZINC FINGER PROTEIN"/>
    <property type="match status" value="1"/>
</dbReference>
<keyword evidence="1" id="KW-0479">Metal-binding</keyword>
<gene>
    <name evidence="8" type="ORF">KP79_PYT18782</name>
</gene>
<evidence type="ECO:0000256" key="6">
    <source>
        <dbReference type="SAM" id="MobiDB-lite"/>
    </source>
</evidence>
<keyword evidence="9" id="KW-1185">Reference proteome</keyword>
<feature type="domain" description="C2H2-type" evidence="7">
    <location>
        <begin position="55"/>
        <end position="83"/>
    </location>
</feature>